<gene>
    <name evidence="6" type="ORF">LGLO00237_LOCUS7625</name>
</gene>
<dbReference type="InterPro" id="IPR027417">
    <property type="entry name" value="P-loop_NTPase"/>
</dbReference>
<proteinExistence type="inferred from homology"/>
<evidence type="ECO:0000256" key="4">
    <source>
        <dbReference type="ARBA" id="ARBA00023134"/>
    </source>
</evidence>
<dbReference type="Gene3D" id="3.40.50.300">
    <property type="entry name" value="P-loop containing nucleotide triphosphate hydrolases"/>
    <property type="match status" value="1"/>
</dbReference>
<evidence type="ECO:0000256" key="2">
    <source>
        <dbReference type="ARBA" id="ARBA00022741"/>
    </source>
</evidence>
<sequence>MKAALFLAAAFAAAVLLTANVHTNILSSAVRRPAYTPTQFRAAAPRCARMQNLRAFSAEGKSEAYLEWERSVDWDSLPYNAKEVGLNTAVEMAARRRDTAAARVLEKVRRAQHEAEMAGRDVPWYRGGSKDRERYDGVMVMSPLEEQRMQIERTKREQDQAAAEEVWKKEDELVQYVRSQGLRIDDRDQFGLPMDVAKILEDAAAALHKALSEPTQGPKLISLKTAIDPMPWWEFDPNTIPVGIARVLKSGAGYGKVAVVPPGGVSIPDELLRYVDVNDVDGADVVYVMNPDLSNPNIIHELHSFAQRSRTGDVIVLNGYFGEPSDRDGKAVRQTCKELFTGGVQAIQFIMEPVRLTRNVGGDPYPLPEWLKATGYKATGNLAITGNSGTGKSSLNNAMRGLKPRDDGAAAVGVKETTLEPTPYDITVDGHEMKMYDLPGAGTPKFPLDTYVRNMGIKYFDLVIVASAGRFTENDLELMDELRRNGVPFFALRTKIDLELRNAESDGTSADETIQKIRTDLEHYTMLPSDKIYMVSSRRPEEFDFQRLKQDTNSALTRALDVKLAKALTRKLEIKGVWNAV</sequence>
<evidence type="ECO:0000259" key="5">
    <source>
        <dbReference type="PROSITE" id="PS51716"/>
    </source>
</evidence>
<dbReference type="AlphaFoldDB" id="A0A7S3YLQ8"/>
<dbReference type="PANTHER" id="PTHR32341:SF10">
    <property type="entry name" value="INTERFERON-INDUCIBLE GTPASE 5"/>
    <property type="match status" value="1"/>
</dbReference>
<evidence type="ECO:0000313" key="6">
    <source>
        <dbReference type="EMBL" id="CAE0655612.1"/>
    </source>
</evidence>
<comment type="similarity">
    <text evidence="1">Belongs to the TRAFAC class dynamin-like GTPase superfamily. IRG family.</text>
</comment>
<keyword evidence="2" id="KW-0547">Nucleotide-binding</keyword>
<dbReference type="SUPFAM" id="SSF52540">
    <property type="entry name" value="P-loop containing nucleoside triphosphate hydrolases"/>
    <property type="match status" value="1"/>
</dbReference>
<dbReference type="GO" id="GO:0016787">
    <property type="term" value="F:hydrolase activity"/>
    <property type="evidence" value="ECO:0007669"/>
    <property type="project" value="UniProtKB-KW"/>
</dbReference>
<organism evidence="6">
    <name type="scientific">Lotharella globosa</name>
    <dbReference type="NCBI Taxonomy" id="91324"/>
    <lineage>
        <taxon>Eukaryota</taxon>
        <taxon>Sar</taxon>
        <taxon>Rhizaria</taxon>
        <taxon>Cercozoa</taxon>
        <taxon>Chlorarachniophyceae</taxon>
        <taxon>Lotharella</taxon>
    </lineage>
</organism>
<dbReference type="Pfam" id="PF05049">
    <property type="entry name" value="IIGP"/>
    <property type="match status" value="1"/>
</dbReference>
<evidence type="ECO:0000256" key="1">
    <source>
        <dbReference type="ARBA" id="ARBA00005429"/>
    </source>
</evidence>
<name>A0A7S3YLQ8_9EUKA</name>
<dbReference type="InterPro" id="IPR007743">
    <property type="entry name" value="Immunity-related_GTPase-like"/>
</dbReference>
<dbReference type="EMBL" id="HBIV01010127">
    <property type="protein sequence ID" value="CAE0655612.1"/>
    <property type="molecule type" value="Transcribed_RNA"/>
</dbReference>
<evidence type="ECO:0000256" key="3">
    <source>
        <dbReference type="ARBA" id="ARBA00022801"/>
    </source>
</evidence>
<dbReference type="PROSITE" id="PS51716">
    <property type="entry name" value="G_IRG"/>
    <property type="match status" value="1"/>
</dbReference>
<dbReference type="PANTHER" id="PTHR32341">
    <property type="entry name" value="INTERFERON-INDUCIBLE GTPASE"/>
    <property type="match status" value="1"/>
</dbReference>
<dbReference type="InterPro" id="IPR030385">
    <property type="entry name" value="G_IRG_dom"/>
</dbReference>
<keyword evidence="3" id="KW-0378">Hydrolase</keyword>
<accession>A0A7S3YLQ8</accession>
<feature type="domain" description="IRG-type G" evidence="5">
    <location>
        <begin position="378"/>
        <end position="555"/>
    </location>
</feature>
<protein>
    <recommendedName>
        <fullName evidence="5">IRG-type G domain-containing protein</fullName>
    </recommendedName>
</protein>
<dbReference type="GO" id="GO:0016020">
    <property type="term" value="C:membrane"/>
    <property type="evidence" value="ECO:0007669"/>
    <property type="project" value="InterPro"/>
</dbReference>
<dbReference type="InterPro" id="IPR051515">
    <property type="entry name" value="IRG"/>
</dbReference>
<reference evidence="6" key="1">
    <citation type="submission" date="2021-01" db="EMBL/GenBank/DDBJ databases">
        <authorList>
            <person name="Corre E."/>
            <person name="Pelletier E."/>
            <person name="Niang G."/>
            <person name="Scheremetjew M."/>
            <person name="Finn R."/>
            <person name="Kale V."/>
            <person name="Holt S."/>
            <person name="Cochrane G."/>
            <person name="Meng A."/>
            <person name="Brown T."/>
            <person name="Cohen L."/>
        </authorList>
    </citation>
    <scope>NUCLEOTIDE SEQUENCE</scope>
    <source>
        <strain evidence="6">CCCM811</strain>
    </source>
</reference>
<dbReference type="GO" id="GO:0005525">
    <property type="term" value="F:GTP binding"/>
    <property type="evidence" value="ECO:0007669"/>
    <property type="project" value="UniProtKB-KW"/>
</dbReference>
<keyword evidence="4" id="KW-0342">GTP-binding</keyword>